<feature type="domain" description="UspA" evidence="2">
    <location>
        <begin position="2"/>
        <end position="143"/>
    </location>
</feature>
<dbReference type="InterPro" id="IPR006015">
    <property type="entry name" value="Universal_stress_UspA"/>
</dbReference>
<accession>A0ABR7X7K5</accession>
<sequence length="273" mass="31258">MEKILVTTDLSASSKPGIRFAMQLAKQRNAELIILHVFYVLKATSWSDKTYQTYFQRAEKKIQQDLSSFMKTIVRAPNIPKVAFRVQLIHGLDTVESILAYAEKVAITYICISTRGAGMIKKLFGTNTSDLIRRSELPVIAVPKTWRLKPIKKVLYAADFKGYNRELRKVIAFAGPINARVDMLHLIRNDEPLHEITLGKEFNHKVHVEYKKINIENTVVEGIDEVVKDQKPSVVVFFTHQNRSLMDRILFPGNAEEFCFYGKVPLLTFQKAD</sequence>
<dbReference type="PANTHER" id="PTHR46268:SF6">
    <property type="entry name" value="UNIVERSAL STRESS PROTEIN UP12"/>
    <property type="match status" value="1"/>
</dbReference>
<dbReference type="PRINTS" id="PR01438">
    <property type="entry name" value="UNVRSLSTRESS"/>
</dbReference>
<organism evidence="3 4">
    <name type="scientific">Mucilaginibacter rigui</name>
    <dbReference type="NCBI Taxonomy" id="534635"/>
    <lineage>
        <taxon>Bacteria</taxon>
        <taxon>Pseudomonadati</taxon>
        <taxon>Bacteroidota</taxon>
        <taxon>Sphingobacteriia</taxon>
        <taxon>Sphingobacteriales</taxon>
        <taxon>Sphingobacteriaceae</taxon>
        <taxon>Mucilaginibacter</taxon>
    </lineage>
</organism>
<evidence type="ECO:0000256" key="1">
    <source>
        <dbReference type="ARBA" id="ARBA00008791"/>
    </source>
</evidence>
<name>A0ABR7X7K5_9SPHI</name>
<dbReference type="InterPro" id="IPR014729">
    <property type="entry name" value="Rossmann-like_a/b/a_fold"/>
</dbReference>
<reference evidence="3 4" key="1">
    <citation type="submission" date="2020-09" db="EMBL/GenBank/DDBJ databases">
        <title>Novel species of Mucilaginibacter isolated from a glacier on the Tibetan Plateau.</title>
        <authorList>
            <person name="Liu Q."/>
            <person name="Xin Y.-H."/>
        </authorList>
    </citation>
    <scope>NUCLEOTIDE SEQUENCE [LARGE SCALE GENOMIC DNA]</scope>
    <source>
        <strain evidence="3 4">CGMCC 1.13878</strain>
    </source>
</reference>
<dbReference type="EMBL" id="JACWMW010000003">
    <property type="protein sequence ID" value="MBD1386562.1"/>
    <property type="molecule type" value="Genomic_DNA"/>
</dbReference>
<protein>
    <submittedName>
        <fullName evidence="3">Universal stress protein</fullName>
    </submittedName>
</protein>
<evidence type="ECO:0000313" key="4">
    <source>
        <dbReference type="Proteomes" id="UP000618754"/>
    </source>
</evidence>
<evidence type="ECO:0000259" key="2">
    <source>
        <dbReference type="Pfam" id="PF00582"/>
    </source>
</evidence>
<gene>
    <name evidence="3" type="ORF">IDJ75_14845</name>
</gene>
<dbReference type="Proteomes" id="UP000618754">
    <property type="component" value="Unassembled WGS sequence"/>
</dbReference>
<proteinExistence type="inferred from homology"/>
<comment type="similarity">
    <text evidence="1">Belongs to the universal stress protein A family.</text>
</comment>
<dbReference type="PANTHER" id="PTHR46268">
    <property type="entry name" value="STRESS RESPONSE PROTEIN NHAX"/>
    <property type="match status" value="1"/>
</dbReference>
<dbReference type="RefSeq" id="WP_191176405.1">
    <property type="nucleotide sequence ID" value="NZ_JACWMW010000003.1"/>
</dbReference>
<dbReference type="Pfam" id="PF00582">
    <property type="entry name" value="Usp"/>
    <property type="match status" value="1"/>
</dbReference>
<evidence type="ECO:0000313" key="3">
    <source>
        <dbReference type="EMBL" id="MBD1386562.1"/>
    </source>
</evidence>
<comment type="caution">
    <text evidence="3">The sequence shown here is derived from an EMBL/GenBank/DDBJ whole genome shotgun (WGS) entry which is preliminary data.</text>
</comment>
<keyword evidence="4" id="KW-1185">Reference proteome</keyword>
<dbReference type="Gene3D" id="3.40.50.620">
    <property type="entry name" value="HUPs"/>
    <property type="match status" value="2"/>
</dbReference>
<dbReference type="InterPro" id="IPR006016">
    <property type="entry name" value="UspA"/>
</dbReference>
<dbReference type="SUPFAM" id="SSF52402">
    <property type="entry name" value="Adenine nucleotide alpha hydrolases-like"/>
    <property type="match status" value="2"/>
</dbReference>
<dbReference type="CDD" id="cd00293">
    <property type="entry name" value="USP-like"/>
    <property type="match status" value="1"/>
</dbReference>